<feature type="compositionally biased region" description="Pro residues" evidence="1">
    <location>
        <begin position="58"/>
        <end position="68"/>
    </location>
</feature>
<evidence type="ECO:0000313" key="6">
    <source>
        <dbReference type="Proteomes" id="UP000658320"/>
    </source>
</evidence>
<evidence type="ECO:0000259" key="3">
    <source>
        <dbReference type="Pfam" id="PF13828"/>
    </source>
</evidence>
<feature type="compositionally biased region" description="Low complexity" evidence="1">
    <location>
        <begin position="28"/>
        <end position="42"/>
    </location>
</feature>
<dbReference type="RefSeq" id="WP_189934134.1">
    <property type="nucleotide sequence ID" value="NZ_BMSX01000003.1"/>
</dbReference>
<dbReference type="AlphaFoldDB" id="A0A918C208"/>
<reference evidence="5" key="1">
    <citation type="journal article" date="2014" name="Int. J. Syst. Evol. Microbiol.">
        <title>Complete genome sequence of Corynebacterium casei LMG S-19264T (=DSM 44701T), isolated from a smear-ripened cheese.</title>
        <authorList>
            <consortium name="US DOE Joint Genome Institute (JGI-PGF)"/>
            <person name="Walter F."/>
            <person name="Albersmeier A."/>
            <person name="Kalinowski J."/>
            <person name="Ruckert C."/>
        </authorList>
    </citation>
    <scope>NUCLEOTIDE SEQUENCE</scope>
    <source>
        <strain evidence="5">JCM 4346</strain>
    </source>
</reference>
<evidence type="ECO:0000313" key="5">
    <source>
        <dbReference type="EMBL" id="GGR02841.1"/>
    </source>
</evidence>
<keyword evidence="2" id="KW-0472">Membrane</keyword>
<feature type="domain" description="DUF4190" evidence="3">
    <location>
        <begin position="91"/>
        <end position="146"/>
    </location>
</feature>
<dbReference type="InterPro" id="IPR026004">
    <property type="entry name" value="Septum_form"/>
</dbReference>
<feature type="region of interest" description="Disordered" evidence="1">
    <location>
        <begin position="404"/>
        <end position="430"/>
    </location>
</feature>
<protein>
    <submittedName>
        <fullName evidence="5">Membrane protein</fullName>
    </submittedName>
</protein>
<feature type="compositionally biased region" description="Pro residues" evidence="1">
    <location>
        <begin position="1"/>
        <end position="27"/>
    </location>
</feature>
<proteinExistence type="predicted"/>
<keyword evidence="6" id="KW-1185">Reference proteome</keyword>
<keyword evidence="2" id="KW-1133">Transmembrane helix</keyword>
<feature type="domain" description="Septum formation-related" evidence="4">
    <location>
        <begin position="167"/>
        <end position="268"/>
    </location>
</feature>
<evidence type="ECO:0000259" key="4">
    <source>
        <dbReference type="Pfam" id="PF13845"/>
    </source>
</evidence>
<feature type="transmembrane region" description="Helical" evidence="2">
    <location>
        <begin position="128"/>
        <end position="156"/>
    </location>
</feature>
<keyword evidence="2" id="KW-0812">Transmembrane</keyword>
<accession>A0A918C208</accession>
<dbReference type="InterPro" id="IPR025241">
    <property type="entry name" value="DUF4190"/>
</dbReference>
<reference evidence="5" key="2">
    <citation type="submission" date="2020-09" db="EMBL/GenBank/DDBJ databases">
        <authorList>
            <person name="Sun Q."/>
            <person name="Ohkuma M."/>
        </authorList>
    </citation>
    <scope>NUCLEOTIDE SEQUENCE</scope>
    <source>
        <strain evidence="5">JCM 4346</strain>
    </source>
</reference>
<gene>
    <name evidence="5" type="ORF">GCM10010251_18380</name>
</gene>
<dbReference type="Pfam" id="PF13845">
    <property type="entry name" value="Septum_form"/>
    <property type="match status" value="1"/>
</dbReference>
<sequence>MSIPPPPGPQQPQDPYQPPQPQSPYAPPSQGADQGTPQGTPQGSPPGSPQVLPQGPFQGPPQGPYGGPPYPVWGQGFLPLQNRPAPVNGVAIAALVLGVLCFLPAVGLILGIVALVQIRKRGERGKGMAIGGAVLSSVGLALWVLAIATGGLSAAWEGFKEGASGNSSLSLAKGECFDVPGATFDEDVYDVDKVSCSGEHDGEVFGTVPLTGSSYPGDDSITDTAEDKCWELQDRYTMDPWALTDEVDVYYLTPTRESWSWGDREITCVFGNTDERGTLTGSLRADETTLDADQLAFLKAMDAVDEVLYEEPEEYAEDDLKVNQTWAGKAGDVTGEQADALSGRTWSADSRQAVADLVKDMKDAGKEWAKAADASDVDTFYEHYDNAYDYVDGDSTVTAREALGLATTPPTYEEDPESGGSTGDEGGLDV</sequence>
<feature type="region of interest" description="Disordered" evidence="1">
    <location>
        <begin position="1"/>
        <end position="68"/>
    </location>
</feature>
<dbReference type="EMBL" id="BMSX01000003">
    <property type="protein sequence ID" value="GGR02841.1"/>
    <property type="molecule type" value="Genomic_DNA"/>
</dbReference>
<feature type="transmembrane region" description="Helical" evidence="2">
    <location>
        <begin position="90"/>
        <end position="116"/>
    </location>
</feature>
<dbReference type="Pfam" id="PF13828">
    <property type="entry name" value="DUF4190"/>
    <property type="match status" value="1"/>
</dbReference>
<comment type="caution">
    <text evidence="5">The sequence shown here is derived from an EMBL/GenBank/DDBJ whole genome shotgun (WGS) entry which is preliminary data.</text>
</comment>
<organism evidence="5 6">
    <name type="scientific">Streptomyces aurantiogriseus</name>
    <dbReference type="NCBI Taxonomy" id="66870"/>
    <lineage>
        <taxon>Bacteria</taxon>
        <taxon>Bacillati</taxon>
        <taxon>Actinomycetota</taxon>
        <taxon>Actinomycetes</taxon>
        <taxon>Kitasatosporales</taxon>
        <taxon>Streptomycetaceae</taxon>
        <taxon>Streptomyces</taxon>
    </lineage>
</organism>
<name>A0A918C208_9ACTN</name>
<dbReference type="Proteomes" id="UP000658320">
    <property type="component" value="Unassembled WGS sequence"/>
</dbReference>
<evidence type="ECO:0000256" key="2">
    <source>
        <dbReference type="SAM" id="Phobius"/>
    </source>
</evidence>
<feature type="compositionally biased region" description="Gly residues" evidence="1">
    <location>
        <begin position="420"/>
        <end position="430"/>
    </location>
</feature>
<evidence type="ECO:0000256" key="1">
    <source>
        <dbReference type="SAM" id="MobiDB-lite"/>
    </source>
</evidence>